<gene>
    <name evidence="1" type="ORF">Ccr32_gp010</name>
    <name evidence="2" type="ORF">Ccr32_gp322</name>
</gene>
<evidence type="ECO:0000313" key="2">
    <source>
        <dbReference type="EMBL" id="ARB15240.1"/>
    </source>
</evidence>
<proteinExistence type="predicted"/>
<dbReference type="EMBL" id="KY555146">
    <property type="protein sequence ID" value="ARB15240.1"/>
    <property type="molecule type" value="Genomic_DNA"/>
</dbReference>
<sequence>MTTRLIAVRGPTAAELADPSSRAGGAEVVFERRDREGRTRLVFASTCYGSYQQWGETRDVLADNVEAVTLWAEGMAAVAALIDESDDDDAPDWDAVTDGIASFDHARAMDGENPVMRDDGEA</sequence>
<organism evidence="2 3">
    <name type="scientific">Caulobacter phage Ccr32</name>
    <dbReference type="NCBI Taxonomy" id="1959738"/>
    <lineage>
        <taxon>Viruses</taxon>
        <taxon>Duplodnaviria</taxon>
        <taxon>Heunggongvirae</taxon>
        <taxon>Uroviricota</taxon>
        <taxon>Caudoviricetes</taxon>
        <taxon>Jeanschmidtviridae</taxon>
        <taxon>Shapirovirus</taxon>
        <taxon>Shapirovirus cbk</taxon>
    </lineage>
</organism>
<reference evidence="3" key="1">
    <citation type="journal article" date="2017" name="Curr. Microbiol.">
        <title>Genomic Diversity of Type B3 Bacteriophages of Caulobacter crescentus.</title>
        <authorList>
            <person name="Ash K.T."/>
            <person name="Drake K.M."/>
            <person name="Gibbs W.S."/>
            <person name="Ely B."/>
        </authorList>
    </citation>
    <scope>NUCLEOTIDE SEQUENCE [LARGE SCALE GENOMIC DNA]</scope>
</reference>
<accession>A0A1V0EEA0</accession>
<evidence type="ECO:0000313" key="3">
    <source>
        <dbReference type="Proteomes" id="UP000222485"/>
    </source>
</evidence>
<name>A0A1V0EEA0_9CAUD</name>
<reference evidence="2" key="2">
    <citation type="journal article" date="2017" name="Curr. Microbiol.">
        <title>Genomic diversity of type B3 bacteriophages of Caulobacter crescentus.</title>
        <authorList>
            <person name="Ash K.T."/>
            <person name="Drake K.M."/>
            <person name="Gibbs W.S."/>
            <person name="Ely B."/>
        </authorList>
    </citation>
    <scope>NUCLEOTIDE SEQUENCE</scope>
</reference>
<evidence type="ECO:0000313" key="1">
    <source>
        <dbReference type="EMBL" id="ARB14929.1"/>
    </source>
</evidence>
<dbReference type="EMBL" id="KY555146">
    <property type="protein sequence ID" value="ARB14929.1"/>
    <property type="molecule type" value="Genomic_DNA"/>
</dbReference>
<protein>
    <submittedName>
        <fullName evidence="2">Uncharacterized protein</fullName>
    </submittedName>
</protein>
<dbReference type="Proteomes" id="UP000222485">
    <property type="component" value="Genome"/>
</dbReference>